<feature type="region of interest" description="Disordered" evidence="1">
    <location>
        <begin position="1"/>
        <end position="43"/>
    </location>
</feature>
<comment type="caution">
    <text evidence="3">The sequence shown here is derived from an EMBL/GenBank/DDBJ whole genome shotgun (WGS) entry which is preliminary data.</text>
</comment>
<gene>
    <name evidence="3" type="ORF">FB458_0015</name>
</gene>
<organism evidence="3 4">
    <name type="scientific">Lapillicoccus jejuensis</name>
    <dbReference type="NCBI Taxonomy" id="402171"/>
    <lineage>
        <taxon>Bacteria</taxon>
        <taxon>Bacillati</taxon>
        <taxon>Actinomycetota</taxon>
        <taxon>Actinomycetes</taxon>
        <taxon>Micrococcales</taxon>
        <taxon>Intrasporangiaceae</taxon>
        <taxon>Lapillicoccus</taxon>
    </lineage>
</organism>
<evidence type="ECO:0000313" key="4">
    <source>
        <dbReference type="Proteomes" id="UP000317893"/>
    </source>
</evidence>
<evidence type="ECO:0000313" key="3">
    <source>
        <dbReference type="EMBL" id="TQJ06971.1"/>
    </source>
</evidence>
<evidence type="ECO:0000256" key="1">
    <source>
        <dbReference type="SAM" id="MobiDB-lite"/>
    </source>
</evidence>
<dbReference type="AlphaFoldDB" id="A0A542DV48"/>
<accession>A0A542DV48</accession>
<dbReference type="RefSeq" id="WP_141845680.1">
    <property type="nucleotide sequence ID" value="NZ_BAAAPR010000018.1"/>
</dbReference>
<dbReference type="EMBL" id="VFMN01000001">
    <property type="protein sequence ID" value="TQJ06971.1"/>
    <property type="molecule type" value="Genomic_DNA"/>
</dbReference>
<keyword evidence="4" id="KW-1185">Reference proteome</keyword>
<name>A0A542DV48_9MICO</name>
<evidence type="ECO:0000259" key="2">
    <source>
        <dbReference type="PROSITE" id="PS50965"/>
    </source>
</evidence>
<dbReference type="Pfam" id="PF08378">
    <property type="entry name" value="NERD"/>
    <property type="match status" value="1"/>
</dbReference>
<sequence length="303" mass="31906">MSTASYGRDAAASSGATAPTSGVAGRVPELGAGVERPHQRAAQQDLLAARWSRGSGGERHVAAVLDGLGPQVHALHQRLLTPARPLADLDHVVVTDSGVFVLETKNWMADLTVHHGMLWRHVGPAHSRHHTPQDHTLSVVADHAETMAGALRVPVHPVLVLANDVHQGFEPQEVAGVHVVPSGRLREWFLRRPVVVDDATVQALARACATRFPPVPTGPGAVGRAGRPFVSVPVGPLDRVPAGARRNPVPPSARPRAMRRRATGARGWGRLLGGVVLAAAVTTHAQAIGTWMGSGLAELVASR</sequence>
<reference evidence="3 4" key="1">
    <citation type="submission" date="2019-06" db="EMBL/GenBank/DDBJ databases">
        <title>Sequencing the genomes of 1000 actinobacteria strains.</title>
        <authorList>
            <person name="Klenk H.-P."/>
        </authorList>
    </citation>
    <scope>NUCLEOTIDE SEQUENCE [LARGE SCALE GENOMIC DNA]</scope>
    <source>
        <strain evidence="3 4">DSM 18607</strain>
    </source>
</reference>
<protein>
    <submittedName>
        <fullName evidence="3">Nuclease-like protein</fullName>
    </submittedName>
</protein>
<dbReference type="PROSITE" id="PS50965">
    <property type="entry name" value="NERD"/>
    <property type="match status" value="1"/>
</dbReference>
<dbReference type="InterPro" id="IPR011528">
    <property type="entry name" value="NERD"/>
</dbReference>
<feature type="domain" description="NERD" evidence="2">
    <location>
        <begin position="53"/>
        <end position="168"/>
    </location>
</feature>
<feature type="compositionally biased region" description="Low complexity" evidence="1">
    <location>
        <begin position="10"/>
        <end position="25"/>
    </location>
</feature>
<proteinExistence type="predicted"/>
<dbReference type="OrthoDB" id="4246706at2"/>
<dbReference type="Proteomes" id="UP000317893">
    <property type="component" value="Unassembled WGS sequence"/>
</dbReference>